<name>A0A7M2WYG3_9BACT</name>
<keyword evidence="1" id="KW-0472">Membrane</keyword>
<gene>
    <name evidence="2" type="ORF">IPV69_02495</name>
</gene>
<keyword evidence="1" id="KW-1133">Transmembrane helix</keyword>
<protein>
    <submittedName>
        <fullName evidence="2">Uncharacterized protein</fullName>
    </submittedName>
</protein>
<feature type="transmembrane region" description="Helical" evidence="1">
    <location>
        <begin position="7"/>
        <end position="26"/>
    </location>
</feature>
<dbReference type="KEGG" id="hbs:IPV69_02495"/>
<dbReference type="RefSeq" id="WP_206293339.1">
    <property type="nucleotide sequence ID" value="NZ_CP063458.1"/>
</dbReference>
<proteinExistence type="predicted"/>
<dbReference type="EMBL" id="CP063458">
    <property type="protein sequence ID" value="QOV90262.1"/>
    <property type="molecule type" value="Genomic_DNA"/>
</dbReference>
<evidence type="ECO:0000256" key="1">
    <source>
        <dbReference type="SAM" id="Phobius"/>
    </source>
</evidence>
<sequence length="57" mass="6574">MWKVISFYVIVIAGLALLVASVFIAPDRPLTLLAFIPLLTLWSVWLVRAYWAWIRSL</sequence>
<dbReference type="Proteomes" id="UP000593765">
    <property type="component" value="Chromosome"/>
</dbReference>
<keyword evidence="3" id="KW-1185">Reference proteome</keyword>
<organism evidence="2 3">
    <name type="scientific">Humisphaera borealis</name>
    <dbReference type="NCBI Taxonomy" id="2807512"/>
    <lineage>
        <taxon>Bacteria</taxon>
        <taxon>Pseudomonadati</taxon>
        <taxon>Planctomycetota</taxon>
        <taxon>Phycisphaerae</taxon>
        <taxon>Tepidisphaerales</taxon>
        <taxon>Tepidisphaeraceae</taxon>
        <taxon>Humisphaera</taxon>
    </lineage>
</organism>
<dbReference type="AlphaFoldDB" id="A0A7M2WYG3"/>
<feature type="transmembrane region" description="Helical" evidence="1">
    <location>
        <begin position="32"/>
        <end position="51"/>
    </location>
</feature>
<keyword evidence="1" id="KW-0812">Transmembrane</keyword>
<evidence type="ECO:0000313" key="3">
    <source>
        <dbReference type="Proteomes" id="UP000593765"/>
    </source>
</evidence>
<reference evidence="2 3" key="1">
    <citation type="submission" date="2020-10" db="EMBL/GenBank/DDBJ databases">
        <title>Wide distribution of Phycisphaera-like planctomycetes from WD2101 soil group in peatlands and genome analysis of the first cultivated representative.</title>
        <authorList>
            <person name="Dedysh S.N."/>
            <person name="Beletsky A.V."/>
            <person name="Ivanova A."/>
            <person name="Kulichevskaya I.S."/>
            <person name="Suzina N.E."/>
            <person name="Philippov D.A."/>
            <person name="Rakitin A.L."/>
            <person name="Mardanov A.V."/>
            <person name="Ravin N.V."/>
        </authorList>
    </citation>
    <scope>NUCLEOTIDE SEQUENCE [LARGE SCALE GENOMIC DNA]</scope>
    <source>
        <strain evidence="2 3">M1803</strain>
    </source>
</reference>
<accession>A0A7M2WYG3</accession>
<evidence type="ECO:0000313" key="2">
    <source>
        <dbReference type="EMBL" id="QOV90262.1"/>
    </source>
</evidence>